<dbReference type="InterPro" id="IPR012925">
    <property type="entry name" value="TipAS_dom"/>
</dbReference>
<dbReference type="PROSITE" id="PS00552">
    <property type="entry name" value="HTH_MERR_1"/>
    <property type="match status" value="1"/>
</dbReference>
<dbReference type="PRINTS" id="PR00040">
    <property type="entry name" value="HTHMERR"/>
</dbReference>
<feature type="domain" description="HTH merR-type" evidence="2">
    <location>
        <begin position="12"/>
        <end position="81"/>
    </location>
</feature>
<gene>
    <name evidence="3" type="ORF">HGA13_21745</name>
</gene>
<dbReference type="EMBL" id="JAAXOO010000005">
    <property type="protein sequence ID" value="NKY35675.1"/>
    <property type="molecule type" value="Genomic_DNA"/>
</dbReference>
<dbReference type="PANTHER" id="PTHR30204:SF90">
    <property type="entry name" value="HTH-TYPE TRANSCRIPTIONAL ACTIVATOR MTA"/>
    <property type="match status" value="1"/>
</dbReference>
<dbReference type="RefSeq" id="WP_084471486.1">
    <property type="nucleotide sequence ID" value="NZ_JAAXOO010000005.1"/>
</dbReference>
<dbReference type="GO" id="GO:0003677">
    <property type="term" value="F:DNA binding"/>
    <property type="evidence" value="ECO:0007669"/>
    <property type="project" value="UniProtKB-KW"/>
</dbReference>
<evidence type="ECO:0000313" key="4">
    <source>
        <dbReference type="Proteomes" id="UP000565715"/>
    </source>
</evidence>
<name>A0A846XK26_9NOCA</name>
<dbReference type="PANTHER" id="PTHR30204">
    <property type="entry name" value="REDOX-CYCLING DRUG-SENSING TRANSCRIPTIONAL ACTIVATOR SOXR"/>
    <property type="match status" value="1"/>
</dbReference>
<proteinExistence type="predicted"/>
<dbReference type="AlphaFoldDB" id="A0A846XK26"/>
<dbReference type="Pfam" id="PF13411">
    <property type="entry name" value="MerR_1"/>
    <property type="match status" value="1"/>
</dbReference>
<evidence type="ECO:0000256" key="1">
    <source>
        <dbReference type="ARBA" id="ARBA00023125"/>
    </source>
</evidence>
<reference evidence="3 4" key="1">
    <citation type="submission" date="2020-04" db="EMBL/GenBank/DDBJ databases">
        <title>MicrobeNet Type strains.</title>
        <authorList>
            <person name="Nicholson A.C."/>
        </authorList>
    </citation>
    <scope>NUCLEOTIDE SEQUENCE [LARGE SCALE GENOMIC DNA]</scope>
    <source>
        <strain evidence="3 4">DSM 45078</strain>
    </source>
</reference>
<dbReference type="InterPro" id="IPR000551">
    <property type="entry name" value="MerR-type_HTH_dom"/>
</dbReference>
<keyword evidence="1" id="KW-0238">DNA-binding</keyword>
<dbReference type="InterPro" id="IPR009061">
    <property type="entry name" value="DNA-bd_dom_put_sf"/>
</dbReference>
<evidence type="ECO:0000259" key="2">
    <source>
        <dbReference type="PROSITE" id="PS50937"/>
    </source>
</evidence>
<comment type="caution">
    <text evidence="3">The sequence shown here is derived from an EMBL/GenBank/DDBJ whole genome shotgun (WGS) entry which is preliminary data.</text>
</comment>
<dbReference type="Gene3D" id="1.10.1660.10">
    <property type="match status" value="1"/>
</dbReference>
<keyword evidence="4" id="KW-1185">Reference proteome</keyword>
<dbReference type="Proteomes" id="UP000565715">
    <property type="component" value="Unassembled WGS sequence"/>
</dbReference>
<organism evidence="3 4">
    <name type="scientific">Nocardia speluncae</name>
    <dbReference type="NCBI Taxonomy" id="419477"/>
    <lineage>
        <taxon>Bacteria</taxon>
        <taxon>Bacillati</taxon>
        <taxon>Actinomycetota</taxon>
        <taxon>Actinomycetes</taxon>
        <taxon>Mycobacteriales</taxon>
        <taxon>Nocardiaceae</taxon>
        <taxon>Nocardia</taxon>
    </lineage>
</organism>
<dbReference type="SMART" id="SM00422">
    <property type="entry name" value="HTH_MERR"/>
    <property type="match status" value="1"/>
</dbReference>
<evidence type="ECO:0000313" key="3">
    <source>
        <dbReference type="EMBL" id="NKY35675.1"/>
    </source>
</evidence>
<protein>
    <submittedName>
        <fullName evidence="3">MerR family transcriptional regulator</fullName>
    </submittedName>
</protein>
<dbReference type="GO" id="GO:0003700">
    <property type="term" value="F:DNA-binding transcription factor activity"/>
    <property type="evidence" value="ECO:0007669"/>
    <property type="project" value="InterPro"/>
</dbReference>
<dbReference type="CDD" id="cd01106">
    <property type="entry name" value="HTH_TipAL-Mta"/>
    <property type="match status" value="1"/>
</dbReference>
<dbReference type="Pfam" id="PF07739">
    <property type="entry name" value="TipAS"/>
    <property type="match status" value="1"/>
</dbReference>
<dbReference type="InterPro" id="IPR047057">
    <property type="entry name" value="MerR_fam"/>
</dbReference>
<accession>A0A846XK26</accession>
<dbReference type="SUPFAM" id="SSF46955">
    <property type="entry name" value="Putative DNA-binding domain"/>
    <property type="match status" value="1"/>
</dbReference>
<sequence>MKRMGLHETERVWKVGELAAEAGLTVRTLHHYDRIGLVCPAERTGTGHRLYTAGDVERLYQVLALRQLGLGLDQIGDLLEGTVAMSRVLSAHRDFLAAQLAATRDLHALVEALAATAESRPDASAERFLELIRRTVMVDDTFKQYFTEAQLTQLAQRREDLGDQRIRQTEAQWGELIPQVDAAIAAGMDPASTRAQQLAAQWMELVEGFHGGDAGLRDSLYQMQAGEADRIESEFCGPSPAQIEFITAANDARR</sequence>
<dbReference type="PROSITE" id="PS50937">
    <property type="entry name" value="HTH_MERR_2"/>
    <property type="match status" value="1"/>
</dbReference>